<evidence type="ECO:0000256" key="2">
    <source>
        <dbReference type="SAM" id="Coils"/>
    </source>
</evidence>
<dbReference type="Pfam" id="PF00620">
    <property type="entry name" value="RhoGAP"/>
    <property type="match status" value="2"/>
</dbReference>
<proteinExistence type="predicted"/>
<keyword evidence="6" id="KW-1185">Reference proteome</keyword>
<dbReference type="InterPro" id="IPR008936">
    <property type="entry name" value="Rho_GTPase_activation_prot"/>
</dbReference>
<feature type="compositionally biased region" description="Low complexity" evidence="3">
    <location>
        <begin position="30"/>
        <end position="48"/>
    </location>
</feature>
<feature type="region of interest" description="Disordered" evidence="3">
    <location>
        <begin position="500"/>
        <end position="526"/>
    </location>
</feature>
<reference evidence="6" key="1">
    <citation type="submission" date="2018-06" db="EMBL/GenBank/DDBJ databases">
        <authorList>
            <person name="Guldener U."/>
        </authorList>
    </citation>
    <scope>NUCLEOTIDE SEQUENCE [LARGE SCALE GENOMIC DNA]</scope>
    <source>
        <strain evidence="6">UTAD17</strain>
    </source>
</reference>
<keyword evidence="1" id="KW-0343">GTPase activation</keyword>
<dbReference type="Proteomes" id="UP000262825">
    <property type="component" value="Unassembled WGS sequence"/>
</dbReference>
<feature type="compositionally biased region" description="Acidic residues" evidence="3">
    <location>
        <begin position="502"/>
        <end position="525"/>
    </location>
</feature>
<dbReference type="VEuPathDB" id="FungiDB:SCODWIG_01478"/>
<dbReference type="InterPro" id="IPR000198">
    <property type="entry name" value="RhoGAP_dom"/>
</dbReference>
<feature type="region of interest" description="Disordered" evidence="3">
    <location>
        <begin position="23"/>
        <end position="48"/>
    </location>
</feature>
<sequence length="817" mass="91508">METSSPNKNLGSWLKFMNNPKSLSTDSFATPNSNPTITTNNRIGNTRPKLSKSFSSNNKIVLPQQKSQQTQDTLQYDIPNSNNNNNNNNNMASYKQYRDDFLKQRHSFHGRVFGVTLQESLSTASAEVIVQSESVSFGKIPVVVAKCGAFLKSNGLNTQGIFRIAGNSKRVKNLQYMFSTPDYGVKFNNWESFTVHDAATILRRYLNNLEEPLIPIACYNKFREPLISKPRILKNMQRGGSNFISRDQENLLKKQGKELEEMKNSITEQEYRRRRKSNHHKRKLIRDIRYALKSYEKCFHNLNKDSKQLLIYLLDLLSLFSQHSDKNLMTSKNLAAIFQPSILSHPDHDMDPREYEISRYCVEFLIDFSYKLLPHLLKLGEYKANSNPIVAPTPISTVGTTKNNVPKTDHSSNGKLPAIITTTSPSEGANIVNTRSLDNRSIERVGSPMLPQPRKAISPLLNTRKLHVKTTRPHSKSLSSKPAILPDVLIIKNRSSIWMDSAPDDELDDDDYDDDDDDDDDGDYDYYDHYYGVKEKERVKHTIKQKPHTFQHNSNNQRKIEASAASNIDSEDSSFDDLTNSFSENQLELAAGDLKKSNNNSHSTLDGIIRNVQSGYANSADHTAAKNIRNQLFCANANTSNSVNSVISATNNNLSVPNLSIPRVRTKRSTSSLNLNSSISNSYSPVTPIFAPSPLTGSNSDQDNVVTVIPRNFIDTNEQQQCAVDTNGASNHSSASTTPITPTANATHINNHSATISNDNNGSSTTKCTATATNVKITSFPSDADENFLRPLKPHGNGVKTKKRDSWFQRIRSHSPI</sequence>
<evidence type="ECO:0000256" key="3">
    <source>
        <dbReference type="SAM" id="MobiDB-lite"/>
    </source>
</evidence>
<accession>A0A376B4U8</accession>
<evidence type="ECO:0000313" key="6">
    <source>
        <dbReference type="Proteomes" id="UP000262825"/>
    </source>
</evidence>
<dbReference type="PANTHER" id="PTHR15228">
    <property type="entry name" value="SPERMATHECAL PHYSIOLOGY VARIANT"/>
    <property type="match status" value="1"/>
</dbReference>
<dbReference type="OrthoDB" id="3971825at2759"/>
<evidence type="ECO:0000313" key="5">
    <source>
        <dbReference type="EMBL" id="SSD59717.1"/>
    </source>
</evidence>
<dbReference type="AlphaFoldDB" id="A0A376B4U8"/>
<organism evidence="5 6">
    <name type="scientific">Saccharomycodes ludwigii</name>
    <dbReference type="NCBI Taxonomy" id="36035"/>
    <lineage>
        <taxon>Eukaryota</taxon>
        <taxon>Fungi</taxon>
        <taxon>Dikarya</taxon>
        <taxon>Ascomycota</taxon>
        <taxon>Saccharomycotina</taxon>
        <taxon>Saccharomycetes</taxon>
        <taxon>Saccharomycodales</taxon>
        <taxon>Saccharomycodaceae</taxon>
        <taxon>Saccharomycodes</taxon>
    </lineage>
</organism>
<dbReference type="PANTHER" id="PTHR15228:SF25">
    <property type="entry name" value="F-BAR DOMAIN-CONTAINING PROTEIN"/>
    <property type="match status" value="1"/>
</dbReference>
<dbReference type="GO" id="GO:0005938">
    <property type="term" value="C:cell cortex"/>
    <property type="evidence" value="ECO:0007669"/>
    <property type="project" value="TreeGrafter"/>
</dbReference>
<dbReference type="GO" id="GO:0060237">
    <property type="term" value="P:regulation of fungal-type cell wall organization"/>
    <property type="evidence" value="ECO:0007669"/>
    <property type="project" value="TreeGrafter"/>
</dbReference>
<dbReference type="PROSITE" id="PS50238">
    <property type="entry name" value="RHOGAP"/>
    <property type="match status" value="1"/>
</dbReference>
<dbReference type="InterPro" id="IPR051025">
    <property type="entry name" value="RhoGAP"/>
</dbReference>
<evidence type="ECO:0000259" key="4">
    <source>
        <dbReference type="PROSITE" id="PS50238"/>
    </source>
</evidence>
<feature type="coiled-coil region" evidence="2">
    <location>
        <begin position="245"/>
        <end position="272"/>
    </location>
</feature>
<dbReference type="GO" id="GO:0007165">
    <property type="term" value="P:signal transduction"/>
    <property type="evidence" value="ECO:0007669"/>
    <property type="project" value="InterPro"/>
</dbReference>
<keyword evidence="2" id="KW-0175">Coiled coil</keyword>
<name>A0A376B4U8_9ASCO</name>
<evidence type="ECO:0000256" key="1">
    <source>
        <dbReference type="ARBA" id="ARBA00022468"/>
    </source>
</evidence>
<dbReference type="Gene3D" id="1.10.555.10">
    <property type="entry name" value="Rho GTPase activation protein"/>
    <property type="match status" value="1"/>
</dbReference>
<feature type="domain" description="Rho-GAP" evidence="4">
    <location>
        <begin position="124"/>
        <end position="373"/>
    </location>
</feature>
<gene>
    <name evidence="5" type="ORF">SCODWIG_01478</name>
</gene>
<dbReference type="SUPFAM" id="SSF48350">
    <property type="entry name" value="GTPase activation domain, GAP"/>
    <property type="match status" value="1"/>
</dbReference>
<dbReference type="EMBL" id="UFAJ01000191">
    <property type="protein sequence ID" value="SSD59717.1"/>
    <property type="molecule type" value="Genomic_DNA"/>
</dbReference>
<dbReference type="SMART" id="SM00324">
    <property type="entry name" value="RhoGAP"/>
    <property type="match status" value="1"/>
</dbReference>
<protein>
    <recommendedName>
        <fullName evidence="4">Rho-GAP domain-containing protein</fullName>
    </recommendedName>
</protein>
<dbReference type="GO" id="GO:0005096">
    <property type="term" value="F:GTPase activator activity"/>
    <property type="evidence" value="ECO:0007669"/>
    <property type="project" value="UniProtKB-KW"/>
</dbReference>